<dbReference type="InterPro" id="IPR023198">
    <property type="entry name" value="PGP-like_dom2"/>
</dbReference>
<dbReference type="PANTHER" id="PTHR43481">
    <property type="entry name" value="FRUCTOSE-1-PHOSPHATE PHOSPHATASE"/>
    <property type="match status" value="1"/>
</dbReference>
<dbReference type="PRINTS" id="PR00413">
    <property type="entry name" value="HADHALOGNASE"/>
</dbReference>
<dbReference type="InterPro" id="IPR041492">
    <property type="entry name" value="HAD_2"/>
</dbReference>
<dbReference type="PANTHER" id="PTHR43481:SF4">
    <property type="entry name" value="GLYCEROL-1-PHOSPHATE PHOSPHOHYDROLASE 1-RELATED"/>
    <property type="match status" value="1"/>
</dbReference>
<dbReference type="EMBL" id="SGWV01000010">
    <property type="protein sequence ID" value="RZS53292.1"/>
    <property type="molecule type" value="Genomic_DNA"/>
</dbReference>
<dbReference type="AlphaFoldDB" id="A0A4Q7LGT0"/>
<dbReference type="InterPro" id="IPR051806">
    <property type="entry name" value="HAD-like_SPP"/>
</dbReference>
<dbReference type="Gene3D" id="3.40.50.1000">
    <property type="entry name" value="HAD superfamily/HAD-like"/>
    <property type="match status" value="1"/>
</dbReference>
<name>A0A4Q7LGT0_9BURK</name>
<protein>
    <submittedName>
        <fullName evidence="1">HAD superfamily hydrolase (TIGR01509 family)</fullName>
    </submittedName>
</protein>
<dbReference type="Gene3D" id="1.10.150.240">
    <property type="entry name" value="Putative phosphatase, domain 2"/>
    <property type="match status" value="1"/>
</dbReference>
<reference evidence="1 2" key="1">
    <citation type="submission" date="2019-02" db="EMBL/GenBank/DDBJ databases">
        <title>Genomic Encyclopedia of Type Strains, Phase IV (KMG-IV): sequencing the most valuable type-strain genomes for metagenomic binning, comparative biology and taxonomic classification.</title>
        <authorList>
            <person name="Goeker M."/>
        </authorList>
    </citation>
    <scope>NUCLEOTIDE SEQUENCE [LARGE SCALE GENOMIC DNA]</scope>
    <source>
        <strain evidence="1 2">DSM 10617</strain>
    </source>
</reference>
<keyword evidence="2" id="KW-1185">Reference proteome</keyword>
<dbReference type="GO" id="GO:0050308">
    <property type="term" value="F:sugar-phosphatase activity"/>
    <property type="evidence" value="ECO:0007669"/>
    <property type="project" value="TreeGrafter"/>
</dbReference>
<dbReference type="InterPro" id="IPR036412">
    <property type="entry name" value="HAD-like_sf"/>
</dbReference>
<dbReference type="SUPFAM" id="SSF56784">
    <property type="entry name" value="HAD-like"/>
    <property type="match status" value="1"/>
</dbReference>
<evidence type="ECO:0000313" key="1">
    <source>
        <dbReference type="EMBL" id="RZS53292.1"/>
    </source>
</evidence>
<evidence type="ECO:0000313" key="2">
    <source>
        <dbReference type="Proteomes" id="UP000293433"/>
    </source>
</evidence>
<dbReference type="FunFam" id="3.40.50.1000:FF:000162">
    <property type="entry name" value="HAD-like protein"/>
    <property type="match status" value="1"/>
</dbReference>
<dbReference type="InterPro" id="IPR023214">
    <property type="entry name" value="HAD_sf"/>
</dbReference>
<gene>
    <name evidence="1" type="ORF">EV685_2920</name>
</gene>
<dbReference type="CDD" id="cd07505">
    <property type="entry name" value="HAD_BPGM-like"/>
    <property type="match status" value="1"/>
</dbReference>
<dbReference type="SFLD" id="SFLDG01135">
    <property type="entry name" value="C1.5.6:_HAD__Beta-PGM__Phospha"/>
    <property type="match status" value="1"/>
</dbReference>
<dbReference type="SFLD" id="SFLDG01129">
    <property type="entry name" value="C1.5:_HAD__Beta-PGM__Phosphata"/>
    <property type="match status" value="1"/>
</dbReference>
<comment type="caution">
    <text evidence="1">The sequence shown here is derived from an EMBL/GenBank/DDBJ whole genome shotgun (WGS) entry which is preliminary data.</text>
</comment>
<dbReference type="InterPro" id="IPR006439">
    <property type="entry name" value="HAD-SF_hydro_IA"/>
</dbReference>
<proteinExistence type="predicted"/>
<sequence length="237" mass="25821">MITPMNDPMTEPMPLPHLKAVLFDMDGTLVDSEGAHWQAWVRVLRRHGAELDEATYRTHHAGMPTLDNAVDVQRRYALSATVDELVQAKVDETRAHIAREGYPLQPATRATLDWCHAHGLRCAVVTGASQEAIHTVLGPHGLLAHFDTLVGMDDVPRNKPFPDCYLLALDRLGLQAGEAVAFEDSQHGLAAAVAAGVPAIAIPTPISAEHDFSRATAICTDLVAATDWLTRHRTLPR</sequence>
<dbReference type="NCBIfam" id="TIGR01509">
    <property type="entry name" value="HAD-SF-IA-v3"/>
    <property type="match status" value="1"/>
</dbReference>
<keyword evidence="1" id="KW-0378">Hydrolase</keyword>
<dbReference type="Proteomes" id="UP000293433">
    <property type="component" value="Unassembled WGS sequence"/>
</dbReference>
<dbReference type="Pfam" id="PF13419">
    <property type="entry name" value="HAD_2"/>
    <property type="match status" value="1"/>
</dbReference>
<dbReference type="SFLD" id="SFLDS00003">
    <property type="entry name" value="Haloacid_Dehalogenase"/>
    <property type="match status" value="1"/>
</dbReference>
<accession>A0A4Q7LGT0</accession>
<organism evidence="1 2">
    <name type="scientific">Sphaerotilus mobilis</name>
    <dbReference type="NCBI Taxonomy" id="47994"/>
    <lineage>
        <taxon>Bacteria</taxon>
        <taxon>Pseudomonadati</taxon>
        <taxon>Pseudomonadota</taxon>
        <taxon>Betaproteobacteria</taxon>
        <taxon>Burkholderiales</taxon>
        <taxon>Sphaerotilaceae</taxon>
        <taxon>Sphaerotilus</taxon>
    </lineage>
</organism>